<evidence type="ECO:0000313" key="2">
    <source>
        <dbReference type="Proteomes" id="UP000002488"/>
    </source>
</evidence>
<accession>C6LQY8</accession>
<proteinExistence type="predicted"/>
<organism evidence="1 2">
    <name type="scientific">Giardia intestinalis (strain ATCC 50581 / GS clone H7)</name>
    <name type="common">Giardia lamblia</name>
    <dbReference type="NCBI Taxonomy" id="598745"/>
    <lineage>
        <taxon>Eukaryota</taxon>
        <taxon>Metamonada</taxon>
        <taxon>Diplomonadida</taxon>
        <taxon>Hexamitidae</taxon>
        <taxon>Giardiinae</taxon>
        <taxon>Giardia</taxon>
    </lineage>
</organism>
<dbReference type="EMBL" id="ACGJ01001575">
    <property type="protein sequence ID" value="EET01570.1"/>
    <property type="molecule type" value="Genomic_DNA"/>
</dbReference>
<dbReference type="OMA" id="CFWFNDG"/>
<dbReference type="OrthoDB" id="10466400at2759"/>
<reference evidence="1 2" key="1">
    <citation type="journal article" date="2009" name="PLoS Pathog.">
        <title>Draft genome sequencing of giardia intestinalis assemblage B isolate GS: is human giardiasis caused by two different species?</title>
        <authorList>
            <person name="Franzen O."/>
            <person name="Jerlstrom-Hultqvist J."/>
            <person name="Castro E."/>
            <person name="Sherwood E."/>
            <person name="Ankarklev J."/>
            <person name="Reiner D.S."/>
            <person name="Palm D."/>
            <person name="Andersson J.O."/>
            <person name="Andersson B."/>
            <person name="Svard S.G."/>
        </authorList>
    </citation>
    <scope>NUCLEOTIDE SEQUENCE [LARGE SCALE GENOMIC DNA]</scope>
    <source>
        <strain evidence="2">ATCC 50581 / GS clone H7</strain>
    </source>
</reference>
<gene>
    <name evidence="1" type="ORF">GL50581_1170</name>
</gene>
<dbReference type="VEuPathDB" id="GiardiaDB:GL50581_1170"/>
<evidence type="ECO:0000313" key="1">
    <source>
        <dbReference type="EMBL" id="EET01570.1"/>
    </source>
</evidence>
<name>C6LQY8_GIAIB</name>
<dbReference type="Proteomes" id="UP000002488">
    <property type="component" value="Unassembled WGS sequence"/>
</dbReference>
<comment type="caution">
    <text evidence="1">The sequence shown here is derived from an EMBL/GenBank/DDBJ whole genome shotgun (WGS) entry which is preliminary data.</text>
</comment>
<protein>
    <submittedName>
        <fullName evidence="1">Uncharacterized protein</fullName>
    </submittedName>
</protein>
<dbReference type="AlphaFoldDB" id="C6LQY8"/>
<sequence length="273" mass="30758">MSLSRSELLRRMEALERAINNAERGRVTVPDEPPLRKGRAATKLRRLISPGQIMRFPTEADWTSFKERFNVLDDAYVLIEHTDPLGFDGDSPTFYPDGADNPRNYLRRNQLPPLKIDMTNVYNPSVLGEAANDEANDVYMPFLGHLNGHYLPEVKGPAGTLVARRFPVVETLLPRVMTCAEAIKLAQSNLWYGATMCVLVTTNIFQRWSASVPRFYLITPPSASSPIPQSTDCSRPTVGCFWFNDGKNGQIELPKDPDCRVGIIVRFKKYVLL</sequence>